<protein>
    <submittedName>
        <fullName evidence="9">Hemin transport system permease protein HmuU</fullName>
    </submittedName>
</protein>
<keyword evidence="3" id="KW-0813">Transport</keyword>
<feature type="transmembrane region" description="Helical" evidence="8">
    <location>
        <begin position="222"/>
        <end position="241"/>
    </location>
</feature>
<keyword evidence="4" id="KW-1003">Cell membrane</keyword>
<proteinExistence type="inferred from homology"/>
<dbReference type="PANTHER" id="PTHR30472">
    <property type="entry name" value="FERRIC ENTEROBACTIN TRANSPORT SYSTEM PERMEASE PROTEIN"/>
    <property type="match status" value="1"/>
</dbReference>
<evidence type="ECO:0000313" key="10">
    <source>
        <dbReference type="Proteomes" id="UP000250079"/>
    </source>
</evidence>
<organism evidence="9 10">
    <name type="scientific">Granulosicoccus antarcticus IMCC3135</name>
    <dbReference type="NCBI Taxonomy" id="1192854"/>
    <lineage>
        <taxon>Bacteria</taxon>
        <taxon>Pseudomonadati</taxon>
        <taxon>Pseudomonadota</taxon>
        <taxon>Gammaproteobacteria</taxon>
        <taxon>Chromatiales</taxon>
        <taxon>Granulosicoccaceae</taxon>
        <taxon>Granulosicoccus</taxon>
    </lineage>
</organism>
<evidence type="ECO:0000256" key="6">
    <source>
        <dbReference type="ARBA" id="ARBA00022989"/>
    </source>
</evidence>
<feature type="transmembrane region" description="Helical" evidence="8">
    <location>
        <begin position="99"/>
        <end position="125"/>
    </location>
</feature>
<evidence type="ECO:0000256" key="3">
    <source>
        <dbReference type="ARBA" id="ARBA00022448"/>
    </source>
</evidence>
<dbReference type="EMBL" id="CP018632">
    <property type="protein sequence ID" value="ASJ74773.1"/>
    <property type="molecule type" value="Genomic_DNA"/>
</dbReference>
<feature type="transmembrane region" description="Helical" evidence="8">
    <location>
        <begin position="39"/>
        <end position="61"/>
    </location>
</feature>
<dbReference type="InterPro" id="IPR037294">
    <property type="entry name" value="ABC_BtuC-like"/>
</dbReference>
<dbReference type="CDD" id="cd06550">
    <property type="entry name" value="TM_ABC_iron-siderophores_like"/>
    <property type="match status" value="1"/>
</dbReference>
<keyword evidence="7 8" id="KW-0472">Membrane</keyword>
<keyword evidence="10" id="KW-1185">Reference proteome</keyword>
<keyword evidence="6 8" id="KW-1133">Transmembrane helix</keyword>
<accession>A0A2Z2NU34</accession>
<sequence>MFENVIRAQGKSGQNPALTRNGRLIVFTIGEPECLRRVLLPPLVAVVCVVGYASAVVALVLPCRSLSVFERDMAIASEITVSSTHHGSRQIRTTGLLDVNAVPVVVVALIATLAISMILAIGIGAVAVTPGTIWDIIIGKLLGQEEIDGIPRNVVQIVWELRAPRVVLAAILGAALSVVGVAMQVLVRNPLADPYVLGASSGASVGATLVILFGSFGLGSLGISLAAFVTSALTMAVVYLIAQEGGRLTPMRLVLSGVVIGYVLSAITSLLVFWGDPRAAQQVLFWLLGGLGRARWAVLWLPATVLLVVALRMMMISRQLDAMHAGDEAATTLGVPIAWRRAELFVITALLTGVMVAISGAVGFIGLVIPHITRLLVGGLHVRVVPISLLFGALFMVWVDVFARWLIAPQEIPAGVLTAIIGGPLFLALMRRRGRTQRGLG</sequence>
<evidence type="ECO:0000256" key="4">
    <source>
        <dbReference type="ARBA" id="ARBA00022475"/>
    </source>
</evidence>
<dbReference type="SUPFAM" id="SSF81345">
    <property type="entry name" value="ABC transporter involved in vitamin B12 uptake, BtuC"/>
    <property type="match status" value="1"/>
</dbReference>
<dbReference type="GO" id="GO:0033214">
    <property type="term" value="P:siderophore-iron import into cell"/>
    <property type="evidence" value="ECO:0007669"/>
    <property type="project" value="TreeGrafter"/>
</dbReference>
<feature type="transmembrane region" description="Helical" evidence="8">
    <location>
        <begin position="345"/>
        <end position="372"/>
    </location>
</feature>
<feature type="transmembrane region" description="Helical" evidence="8">
    <location>
        <begin position="253"/>
        <end position="274"/>
    </location>
</feature>
<dbReference type="AlphaFoldDB" id="A0A2Z2NU34"/>
<dbReference type="KEGG" id="gai:IMCC3135_23520"/>
<evidence type="ECO:0000313" key="9">
    <source>
        <dbReference type="EMBL" id="ASJ74773.1"/>
    </source>
</evidence>
<dbReference type="GO" id="GO:0022857">
    <property type="term" value="F:transmembrane transporter activity"/>
    <property type="evidence" value="ECO:0007669"/>
    <property type="project" value="InterPro"/>
</dbReference>
<dbReference type="Pfam" id="PF01032">
    <property type="entry name" value="FecCD"/>
    <property type="match status" value="1"/>
</dbReference>
<gene>
    <name evidence="9" type="primary">hmuU_2</name>
    <name evidence="9" type="ORF">IMCC3135_23520</name>
</gene>
<dbReference type="GO" id="GO:0005886">
    <property type="term" value="C:plasma membrane"/>
    <property type="evidence" value="ECO:0007669"/>
    <property type="project" value="UniProtKB-SubCell"/>
</dbReference>
<dbReference type="InterPro" id="IPR000522">
    <property type="entry name" value="ABC_transptr_permease_BtuC"/>
</dbReference>
<dbReference type="FunFam" id="1.10.3470.10:FF:000001">
    <property type="entry name" value="Vitamin B12 ABC transporter permease BtuC"/>
    <property type="match status" value="1"/>
</dbReference>
<feature type="transmembrane region" description="Helical" evidence="8">
    <location>
        <begin position="166"/>
        <end position="187"/>
    </location>
</feature>
<evidence type="ECO:0000256" key="5">
    <source>
        <dbReference type="ARBA" id="ARBA00022692"/>
    </source>
</evidence>
<keyword evidence="5 8" id="KW-0812">Transmembrane</keyword>
<reference evidence="9 10" key="1">
    <citation type="submission" date="2016-12" db="EMBL/GenBank/DDBJ databases">
        <authorList>
            <person name="Song W.-J."/>
            <person name="Kurnit D.M."/>
        </authorList>
    </citation>
    <scope>NUCLEOTIDE SEQUENCE [LARGE SCALE GENOMIC DNA]</scope>
    <source>
        <strain evidence="9 10">IMCC3135</strain>
    </source>
</reference>
<feature type="transmembrane region" description="Helical" evidence="8">
    <location>
        <begin position="384"/>
        <end position="406"/>
    </location>
</feature>
<feature type="transmembrane region" description="Helical" evidence="8">
    <location>
        <begin position="412"/>
        <end position="430"/>
    </location>
</feature>
<dbReference type="Proteomes" id="UP000250079">
    <property type="component" value="Chromosome"/>
</dbReference>
<dbReference type="PANTHER" id="PTHR30472:SF67">
    <property type="entry name" value="PERMEASE OF ABC TRANSPORTER-RELATED"/>
    <property type="match status" value="1"/>
</dbReference>
<evidence type="ECO:0000256" key="7">
    <source>
        <dbReference type="ARBA" id="ARBA00023136"/>
    </source>
</evidence>
<evidence type="ECO:0000256" key="8">
    <source>
        <dbReference type="SAM" id="Phobius"/>
    </source>
</evidence>
<feature type="transmembrane region" description="Helical" evidence="8">
    <location>
        <begin position="194"/>
        <end position="216"/>
    </location>
</feature>
<comment type="similarity">
    <text evidence="2">Belongs to the binding-protein-dependent transport system permease family. FecCD subfamily.</text>
</comment>
<comment type="subcellular location">
    <subcellularLocation>
        <location evidence="1">Cell membrane</location>
        <topology evidence="1">Multi-pass membrane protein</topology>
    </subcellularLocation>
</comment>
<name>A0A2Z2NU34_9GAMM</name>
<evidence type="ECO:0000256" key="2">
    <source>
        <dbReference type="ARBA" id="ARBA00007935"/>
    </source>
</evidence>
<feature type="transmembrane region" description="Helical" evidence="8">
    <location>
        <begin position="294"/>
        <end position="315"/>
    </location>
</feature>
<dbReference type="Gene3D" id="1.10.3470.10">
    <property type="entry name" value="ABC transporter involved in vitamin B12 uptake, BtuC"/>
    <property type="match status" value="1"/>
</dbReference>
<evidence type="ECO:0000256" key="1">
    <source>
        <dbReference type="ARBA" id="ARBA00004651"/>
    </source>
</evidence>